<evidence type="ECO:0000256" key="1">
    <source>
        <dbReference type="ARBA" id="ARBA00023015"/>
    </source>
</evidence>
<dbReference type="PANTHER" id="PTHR43280:SF2">
    <property type="entry name" value="HTH-TYPE TRANSCRIPTIONAL REGULATOR EXSA"/>
    <property type="match status" value="1"/>
</dbReference>
<sequence length="297" mass="33761">MDRLPVIEPEETLQYLEKRFLFPPYITLAHMFKPPANWFMSPQVVPQYQLLYGVEGRAELKLDQHSYVIRNGDAYLVPPHTLRSLHPSAQEAYCGITVTFHFGSSRSPVDHLLGQHGYLGRLQDTAVLLLLLDLIQGIEQQTPASCMKAQGLLLQVLAELLGHKAPTCTALEEKNKIPVSIVHICNYMKEQYPSTIRLDTLCDMSGLSRNYLIRQFREAYGRTPLDYLTEIRMDKAKQLVINTRWSMSEIAEQVGYADVHSFSRMFKKRLGLSPSRFASMVRSSMDLASPLELSSEA</sequence>
<gene>
    <name evidence="5" type="ORF">SAMN06295960_3522</name>
</gene>
<organism evidence="5 6">
    <name type="scientific">Paenibacillus aquistagni</name>
    <dbReference type="NCBI Taxonomy" id="1852522"/>
    <lineage>
        <taxon>Bacteria</taxon>
        <taxon>Bacillati</taxon>
        <taxon>Bacillota</taxon>
        <taxon>Bacilli</taxon>
        <taxon>Bacillales</taxon>
        <taxon>Paenibacillaceae</taxon>
        <taxon>Paenibacillus</taxon>
    </lineage>
</organism>
<evidence type="ECO:0000256" key="2">
    <source>
        <dbReference type="ARBA" id="ARBA00023125"/>
    </source>
</evidence>
<keyword evidence="3" id="KW-0804">Transcription</keyword>
<dbReference type="SMART" id="SM00342">
    <property type="entry name" value="HTH_ARAC"/>
    <property type="match status" value="1"/>
</dbReference>
<dbReference type="Gene3D" id="1.10.10.60">
    <property type="entry name" value="Homeodomain-like"/>
    <property type="match status" value="2"/>
</dbReference>
<dbReference type="InterPro" id="IPR014710">
    <property type="entry name" value="RmlC-like_jellyroll"/>
</dbReference>
<feature type="domain" description="HTH araC/xylS-type" evidence="4">
    <location>
        <begin position="182"/>
        <end position="280"/>
    </location>
</feature>
<proteinExistence type="predicted"/>
<dbReference type="Pfam" id="PF12833">
    <property type="entry name" value="HTH_18"/>
    <property type="match status" value="1"/>
</dbReference>
<dbReference type="CDD" id="cd02208">
    <property type="entry name" value="cupin_RmlC-like"/>
    <property type="match status" value="1"/>
</dbReference>
<dbReference type="PROSITE" id="PS01124">
    <property type="entry name" value="HTH_ARAC_FAMILY_2"/>
    <property type="match status" value="1"/>
</dbReference>
<dbReference type="GO" id="GO:0003700">
    <property type="term" value="F:DNA-binding transcription factor activity"/>
    <property type="evidence" value="ECO:0007669"/>
    <property type="project" value="InterPro"/>
</dbReference>
<dbReference type="InterPro" id="IPR037923">
    <property type="entry name" value="HTH-like"/>
</dbReference>
<dbReference type="AlphaFoldDB" id="A0A1X7LIA6"/>
<keyword evidence="6" id="KW-1185">Reference proteome</keyword>
<dbReference type="EMBL" id="FXAZ01000005">
    <property type="protein sequence ID" value="SMG53581.1"/>
    <property type="molecule type" value="Genomic_DNA"/>
</dbReference>
<evidence type="ECO:0000259" key="4">
    <source>
        <dbReference type="PROSITE" id="PS01124"/>
    </source>
</evidence>
<dbReference type="SUPFAM" id="SSF46689">
    <property type="entry name" value="Homeodomain-like"/>
    <property type="match status" value="2"/>
</dbReference>
<evidence type="ECO:0000256" key="3">
    <source>
        <dbReference type="ARBA" id="ARBA00023163"/>
    </source>
</evidence>
<dbReference type="PRINTS" id="PR00032">
    <property type="entry name" value="HTHARAC"/>
</dbReference>
<dbReference type="PANTHER" id="PTHR43280">
    <property type="entry name" value="ARAC-FAMILY TRANSCRIPTIONAL REGULATOR"/>
    <property type="match status" value="1"/>
</dbReference>
<dbReference type="SUPFAM" id="SSF51215">
    <property type="entry name" value="Regulatory protein AraC"/>
    <property type="match status" value="1"/>
</dbReference>
<keyword evidence="1" id="KW-0805">Transcription regulation</keyword>
<dbReference type="Gene3D" id="2.60.120.10">
    <property type="entry name" value="Jelly Rolls"/>
    <property type="match status" value="1"/>
</dbReference>
<dbReference type="RefSeq" id="WP_085496333.1">
    <property type="nucleotide sequence ID" value="NZ_FXAZ01000005.1"/>
</dbReference>
<dbReference type="PROSITE" id="PS00041">
    <property type="entry name" value="HTH_ARAC_FAMILY_1"/>
    <property type="match status" value="1"/>
</dbReference>
<dbReference type="STRING" id="1852522.SAMN06295960_3522"/>
<dbReference type="InterPro" id="IPR018062">
    <property type="entry name" value="HTH_AraC-typ_CS"/>
</dbReference>
<keyword evidence="2 5" id="KW-0238">DNA-binding</keyword>
<dbReference type="InterPro" id="IPR009057">
    <property type="entry name" value="Homeodomain-like_sf"/>
</dbReference>
<dbReference type="GO" id="GO:0043565">
    <property type="term" value="F:sequence-specific DNA binding"/>
    <property type="evidence" value="ECO:0007669"/>
    <property type="project" value="InterPro"/>
</dbReference>
<dbReference type="InterPro" id="IPR018060">
    <property type="entry name" value="HTH_AraC"/>
</dbReference>
<evidence type="ECO:0000313" key="6">
    <source>
        <dbReference type="Proteomes" id="UP000193834"/>
    </source>
</evidence>
<dbReference type="Proteomes" id="UP000193834">
    <property type="component" value="Unassembled WGS sequence"/>
</dbReference>
<protein>
    <submittedName>
        <fullName evidence="5">AraC-type DNA-binding protein</fullName>
    </submittedName>
</protein>
<dbReference type="Pfam" id="PF02311">
    <property type="entry name" value="AraC_binding"/>
    <property type="match status" value="1"/>
</dbReference>
<reference evidence="5 6" key="1">
    <citation type="submission" date="2017-04" db="EMBL/GenBank/DDBJ databases">
        <authorList>
            <person name="Afonso C.L."/>
            <person name="Miller P.J."/>
            <person name="Scott M.A."/>
            <person name="Spackman E."/>
            <person name="Goraichik I."/>
            <person name="Dimitrov K.M."/>
            <person name="Suarez D.L."/>
            <person name="Swayne D.E."/>
        </authorList>
    </citation>
    <scope>NUCLEOTIDE SEQUENCE [LARGE SCALE GENOMIC DNA]</scope>
    <source>
        <strain evidence="5 6">11</strain>
    </source>
</reference>
<dbReference type="InterPro" id="IPR020449">
    <property type="entry name" value="Tscrpt_reg_AraC-type_HTH"/>
</dbReference>
<dbReference type="InterPro" id="IPR003313">
    <property type="entry name" value="AraC-bd"/>
</dbReference>
<evidence type="ECO:0000313" key="5">
    <source>
        <dbReference type="EMBL" id="SMG53581.1"/>
    </source>
</evidence>
<accession>A0A1X7LIA6</accession>
<dbReference type="OrthoDB" id="9807321at2"/>
<name>A0A1X7LIA6_9BACL</name>